<gene>
    <name evidence="3" type="ORF">HLH44_03600</name>
</gene>
<evidence type="ECO:0000313" key="3">
    <source>
        <dbReference type="EMBL" id="MBB2196556.1"/>
    </source>
</evidence>
<evidence type="ECO:0000256" key="1">
    <source>
        <dbReference type="SAM" id="MobiDB-lite"/>
    </source>
</evidence>
<dbReference type="RefSeq" id="WP_183008142.1">
    <property type="nucleotide sequence ID" value="NZ_JABEQP010000002.1"/>
</dbReference>
<dbReference type="AlphaFoldDB" id="A0A7W4PJ47"/>
<feature type="domain" description="Phage tail lysozyme" evidence="2">
    <location>
        <begin position="446"/>
        <end position="576"/>
    </location>
</feature>
<proteinExistence type="predicted"/>
<organism evidence="3 4">
    <name type="scientific">Gluconacetobacter dulcium</name>
    <dbReference type="NCBI Taxonomy" id="2729096"/>
    <lineage>
        <taxon>Bacteria</taxon>
        <taxon>Pseudomonadati</taxon>
        <taxon>Pseudomonadota</taxon>
        <taxon>Alphaproteobacteria</taxon>
        <taxon>Acetobacterales</taxon>
        <taxon>Acetobacteraceae</taxon>
        <taxon>Gluconacetobacter</taxon>
    </lineage>
</organism>
<dbReference type="Pfam" id="PF18013">
    <property type="entry name" value="Phage_lysozyme2"/>
    <property type="match status" value="1"/>
</dbReference>
<feature type="region of interest" description="Disordered" evidence="1">
    <location>
        <begin position="627"/>
        <end position="664"/>
    </location>
</feature>
<evidence type="ECO:0000259" key="2">
    <source>
        <dbReference type="Pfam" id="PF18013"/>
    </source>
</evidence>
<protein>
    <submittedName>
        <fullName evidence="3">Phage tail protein</fullName>
    </submittedName>
</protein>
<dbReference type="InterPro" id="IPR041219">
    <property type="entry name" value="Phage_lysozyme2"/>
</dbReference>
<name>A0A7W4PJ47_9PROT</name>
<feature type="compositionally biased region" description="Polar residues" evidence="1">
    <location>
        <begin position="635"/>
        <end position="654"/>
    </location>
</feature>
<evidence type="ECO:0000313" key="4">
    <source>
        <dbReference type="Proteomes" id="UP000530320"/>
    </source>
</evidence>
<sequence length="664" mass="71059">MANVGAKVTISAVDRVSSVVDRINGRLDRMRAPVDRMRASFGRFASLSGLSQLNNGMVRVSRSALGAFRTMGQIVPVLGTITSAASVAGLYRLSSAWARFGTDLRTASRAMGMEPQRLQAMRNAAQLAGGSGDAMGEALQQLSSTRWEAANGFAPEAAAQFQKLGISLQELQTIAPDKMFERVAKRIRETRDPAARTIAAVQIFGAAAQGLMPIFQQTERQYQANIRLAERYGVMNERGADAAANLQRSMTGLGLAAEGFGNSLAEAVEPALRPIIDGMAEWISANRTWISQDIAGYVGRFMAWLRNGGWQEIKGHIRDVYGEIKHVVDQLGGWQKAGRDALIVMAALYAAPVLGGLAQVAAAIVSIGTALTGIGGAAGIARLGLAGVAGYAVDRGMRAADPNDRFGSWVDTNVPGAAWVDDFMARHTGLGRTFAQQNASRRFFGAQTFRDYFVRQGWTAAQAEGLVANFDQESGFDFRRSGDNGSAFGIGQWHAPRQADFKRLFGHDIHQSRLSEQLAFAQWELTHTYASAGRALRMAQTPEDSAGIASTTFFRPRDRDAEVARRSSMAGGWHQALNAPEGQSVDVPRWQAPIVSTGPAVTVPPGNVGVSSLADTIQRLRVEIRHDNAPPGSSVRVTSTSPGLRVSGVSQSRAMSPDISGGGL</sequence>
<dbReference type="Proteomes" id="UP000530320">
    <property type="component" value="Unassembled WGS sequence"/>
</dbReference>
<reference evidence="3 4" key="1">
    <citation type="submission" date="2020-04" db="EMBL/GenBank/DDBJ databases">
        <title>Description of novel Gluconacetobacter.</title>
        <authorList>
            <person name="Sombolestani A."/>
        </authorList>
    </citation>
    <scope>NUCLEOTIDE SEQUENCE [LARGE SCALE GENOMIC DNA]</scope>
    <source>
        <strain evidence="3 4">LMG 22058</strain>
    </source>
</reference>
<dbReference type="Gene3D" id="1.10.530.10">
    <property type="match status" value="1"/>
</dbReference>
<dbReference type="EMBL" id="JABEQP010000002">
    <property type="protein sequence ID" value="MBB2196556.1"/>
    <property type="molecule type" value="Genomic_DNA"/>
</dbReference>
<comment type="caution">
    <text evidence="3">The sequence shown here is derived from an EMBL/GenBank/DDBJ whole genome shotgun (WGS) entry which is preliminary data.</text>
</comment>
<accession>A0A7W4PJ47</accession>